<proteinExistence type="predicted"/>
<organism evidence="1 2">
    <name type="scientific">Actinacidiphila acididurans</name>
    <dbReference type="NCBI Taxonomy" id="2784346"/>
    <lineage>
        <taxon>Bacteria</taxon>
        <taxon>Bacillati</taxon>
        <taxon>Actinomycetota</taxon>
        <taxon>Actinomycetes</taxon>
        <taxon>Kitasatosporales</taxon>
        <taxon>Streptomycetaceae</taxon>
        <taxon>Actinacidiphila</taxon>
    </lineage>
</organism>
<accession>A0ABS2U5E8</accession>
<keyword evidence="2" id="KW-1185">Reference proteome</keyword>
<protein>
    <recommendedName>
        <fullName evidence="3">C2H2-type domain-containing protein</fullName>
    </recommendedName>
</protein>
<evidence type="ECO:0000313" key="1">
    <source>
        <dbReference type="EMBL" id="MBM9509936.1"/>
    </source>
</evidence>
<evidence type="ECO:0000313" key="2">
    <source>
        <dbReference type="Proteomes" id="UP000749040"/>
    </source>
</evidence>
<dbReference type="EMBL" id="JADKYB010000030">
    <property type="protein sequence ID" value="MBM9509936.1"/>
    <property type="molecule type" value="Genomic_DNA"/>
</dbReference>
<evidence type="ECO:0008006" key="3">
    <source>
        <dbReference type="Google" id="ProtNLM"/>
    </source>
</evidence>
<dbReference type="Proteomes" id="UP000749040">
    <property type="component" value="Unassembled WGS sequence"/>
</dbReference>
<gene>
    <name evidence="1" type="ORF">ITX44_36360</name>
</gene>
<comment type="caution">
    <text evidence="1">The sequence shown here is derived from an EMBL/GenBank/DDBJ whole genome shotgun (WGS) entry which is preliminary data.</text>
</comment>
<name>A0ABS2U5E8_9ACTN</name>
<dbReference type="RefSeq" id="WP_205363510.1">
    <property type="nucleotide sequence ID" value="NZ_JADKYB010000030.1"/>
</dbReference>
<sequence length="102" mass="11385">MTAALPVPVPVQVTRYKCPFCTRSRSRKQAIEQHIARCWHNPEVRACKTCTHYEPPEPGPYPEHPGWPESCGAADGPDRLDTICTGCPLWQAPTSKEEVTGR</sequence>
<reference evidence="1 2" key="1">
    <citation type="submission" date="2021-01" db="EMBL/GenBank/DDBJ databases">
        <title>Streptomyces acididurans sp. nov., isolated from a peat swamp forest soil.</title>
        <authorList>
            <person name="Chantavorakit T."/>
            <person name="Duangmal K."/>
        </authorList>
    </citation>
    <scope>NUCLEOTIDE SEQUENCE [LARGE SCALE GENOMIC DNA]</scope>
    <source>
        <strain evidence="1 2">KK5PA1</strain>
    </source>
</reference>